<dbReference type="AlphaFoldDB" id="A0A1H6EV49"/>
<dbReference type="InterPro" id="IPR013096">
    <property type="entry name" value="Cupin_2"/>
</dbReference>
<dbReference type="SUPFAM" id="SSF51182">
    <property type="entry name" value="RmlC-like cupins"/>
    <property type="match status" value="1"/>
</dbReference>
<organism evidence="2 3">
    <name type="scientific">Nonomuraea solani</name>
    <dbReference type="NCBI Taxonomy" id="1144553"/>
    <lineage>
        <taxon>Bacteria</taxon>
        <taxon>Bacillati</taxon>
        <taxon>Actinomycetota</taxon>
        <taxon>Actinomycetes</taxon>
        <taxon>Streptosporangiales</taxon>
        <taxon>Streptosporangiaceae</taxon>
        <taxon>Nonomuraea</taxon>
    </lineage>
</organism>
<dbReference type="InterPro" id="IPR014710">
    <property type="entry name" value="RmlC-like_jellyroll"/>
</dbReference>
<dbReference type="Pfam" id="PF07883">
    <property type="entry name" value="Cupin_2"/>
    <property type="match status" value="1"/>
</dbReference>
<accession>A0A1H6EV49</accession>
<evidence type="ECO:0000313" key="2">
    <source>
        <dbReference type="EMBL" id="SEH01767.1"/>
    </source>
</evidence>
<sequence length="129" mass="14158">MLIRTTSGQRLTAENRPPGCPTHSAGRFRLRADGSSRFDRHHHDFDEFWFVMAGTGTISVGESVLQVQPGDIIYTPADTDHDVLAVTSVQDLEVFWLSWSLPQGASGQHLHRTLADAAKHLVPAQTAAL</sequence>
<reference evidence="2 3" key="1">
    <citation type="submission" date="2016-10" db="EMBL/GenBank/DDBJ databases">
        <authorList>
            <person name="de Groot N.N."/>
        </authorList>
    </citation>
    <scope>NUCLEOTIDE SEQUENCE [LARGE SCALE GENOMIC DNA]</scope>
    <source>
        <strain evidence="2 3">CGMCC 4.7037</strain>
    </source>
</reference>
<gene>
    <name evidence="2" type="ORF">SAMN05444920_12216</name>
</gene>
<dbReference type="Gene3D" id="2.60.120.10">
    <property type="entry name" value="Jelly Rolls"/>
    <property type="match status" value="1"/>
</dbReference>
<name>A0A1H6EV49_9ACTN</name>
<dbReference type="InterPro" id="IPR011051">
    <property type="entry name" value="RmlC_Cupin_sf"/>
</dbReference>
<feature type="domain" description="Cupin type-2" evidence="1">
    <location>
        <begin position="34"/>
        <end position="97"/>
    </location>
</feature>
<evidence type="ECO:0000313" key="3">
    <source>
        <dbReference type="Proteomes" id="UP000236732"/>
    </source>
</evidence>
<dbReference type="Proteomes" id="UP000236732">
    <property type="component" value="Unassembled WGS sequence"/>
</dbReference>
<dbReference type="RefSeq" id="WP_103962854.1">
    <property type="nucleotide sequence ID" value="NZ_FNVT01000022.1"/>
</dbReference>
<dbReference type="EMBL" id="FNVT01000022">
    <property type="protein sequence ID" value="SEH01767.1"/>
    <property type="molecule type" value="Genomic_DNA"/>
</dbReference>
<protein>
    <submittedName>
        <fullName evidence="2">Cupin domain-containing protein</fullName>
    </submittedName>
</protein>
<proteinExistence type="predicted"/>
<keyword evidence="3" id="KW-1185">Reference proteome</keyword>
<evidence type="ECO:0000259" key="1">
    <source>
        <dbReference type="Pfam" id="PF07883"/>
    </source>
</evidence>